<dbReference type="InterPro" id="IPR011006">
    <property type="entry name" value="CheY-like_superfamily"/>
</dbReference>
<feature type="compositionally biased region" description="Low complexity" evidence="3">
    <location>
        <begin position="90"/>
        <end position="104"/>
    </location>
</feature>
<dbReference type="SUPFAM" id="SSF55874">
    <property type="entry name" value="ATPase domain of HSP90 chaperone/DNA topoisomerase II/histidine kinase"/>
    <property type="match status" value="2"/>
</dbReference>
<evidence type="ECO:0000256" key="2">
    <source>
        <dbReference type="PROSITE-ProRule" id="PRU00169"/>
    </source>
</evidence>
<feature type="compositionally biased region" description="Basic and acidic residues" evidence="3">
    <location>
        <begin position="746"/>
        <end position="763"/>
    </location>
</feature>
<feature type="modified residue" description="4-aspartylphosphate" evidence="2">
    <location>
        <position position="2029"/>
    </location>
</feature>
<dbReference type="PANTHER" id="PTHR43547:SF2">
    <property type="entry name" value="HYBRID SIGNAL TRANSDUCTION HISTIDINE KINASE C"/>
    <property type="match status" value="1"/>
</dbReference>
<dbReference type="PANTHER" id="PTHR43547">
    <property type="entry name" value="TWO-COMPONENT HISTIDINE KINASE"/>
    <property type="match status" value="1"/>
</dbReference>
<proteinExistence type="predicted"/>
<feature type="compositionally biased region" description="Basic and acidic residues" evidence="3">
    <location>
        <begin position="321"/>
        <end position="360"/>
    </location>
</feature>
<feature type="compositionally biased region" description="Low complexity" evidence="3">
    <location>
        <begin position="187"/>
        <end position="206"/>
    </location>
</feature>
<feature type="compositionally biased region" description="Polar residues" evidence="3">
    <location>
        <begin position="621"/>
        <end position="632"/>
    </location>
</feature>
<feature type="compositionally biased region" description="Basic and acidic residues" evidence="3">
    <location>
        <begin position="262"/>
        <end position="277"/>
    </location>
</feature>
<dbReference type="InterPro" id="IPR035965">
    <property type="entry name" value="PAS-like_dom_sf"/>
</dbReference>
<feature type="compositionally biased region" description="Basic and acidic residues" evidence="3">
    <location>
        <begin position="784"/>
        <end position="797"/>
    </location>
</feature>
<feature type="compositionally biased region" description="Basic and acidic residues" evidence="3">
    <location>
        <begin position="1025"/>
        <end position="1054"/>
    </location>
</feature>
<dbReference type="Proteomes" id="UP000777482">
    <property type="component" value="Unassembled WGS sequence"/>
</dbReference>
<feature type="compositionally biased region" description="Low complexity" evidence="3">
    <location>
        <begin position="1539"/>
        <end position="1561"/>
    </location>
</feature>
<dbReference type="InterPro" id="IPR005467">
    <property type="entry name" value="His_kinase_dom"/>
</dbReference>
<feature type="region of interest" description="Disordered" evidence="3">
    <location>
        <begin position="2504"/>
        <end position="2566"/>
    </location>
</feature>
<dbReference type="SMART" id="SM00448">
    <property type="entry name" value="REC"/>
    <property type="match status" value="2"/>
</dbReference>
<feature type="compositionally biased region" description="Polar residues" evidence="3">
    <location>
        <begin position="2536"/>
        <end position="2566"/>
    </location>
</feature>
<feature type="modified residue" description="4-aspartylphosphate" evidence="2">
    <location>
        <position position="2645"/>
    </location>
</feature>
<dbReference type="Pfam" id="PF13188">
    <property type="entry name" value="PAS_8"/>
    <property type="match status" value="1"/>
</dbReference>
<feature type="domain" description="Histidine kinase" evidence="4">
    <location>
        <begin position="2267"/>
        <end position="2510"/>
    </location>
</feature>
<feature type="domain" description="Histidine kinase" evidence="4">
    <location>
        <begin position="1676"/>
        <end position="1897"/>
    </location>
</feature>
<dbReference type="InterPro" id="IPR000014">
    <property type="entry name" value="PAS"/>
</dbReference>
<dbReference type="Pfam" id="PF00512">
    <property type="entry name" value="HisKA"/>
    <property type="match status" value="1"/>
</dbReference>
<feature type="compositionally biased region" description="Polar residues" evidence="3">
    <location>
        <begin position="1055"/>
        <end position="1065"/>
    </location>
</feature>
<dbReference type="GO" id="GO:0000155">
    <property type="term" value="F:phosphorelay sensor kinase activity"/>
    <property type="evidence" value="ECO:0007669"/>
    <property type="project" value="InterPro"/>
</dbReference>
<gene>
    <name evidence="6" type="ORF">C6P46_004196</name>
</gene>
<evidence type="ECO:0000259" key="4">
    <source>
        <dbReference type="PROSITE" id="PS50109"/>
    </source>
</evidence>
<feature type="compositionally biased region" description="Low complexity" evidence="3">
    <location>
        <begin position="916"/>
        <end position="929"/>
    </location>
</feature>
<protein>
    <submittedName>
        <fullName evidence="6">Uncharacterized protein</fullName>
    </submittedName>
</protein>
<feature type="compositionally biased region" description="Polar residues" evidence="3">
    <location>
        <begin position="416"/>
        <end position="427"/>
    </location>
</feature>
<evidence type="ECO:0000313" key="6">
    <source>
        <dbReference type="EMBL" id="KAG0660923.1"/>
    </source>
</evidence>
<feature type="compositionally biased region" description="Polar residues" evidence="3">
    <location>
        <begin position="930"/>
        <end position="940"/>
    </location>
</feature>
<feature type="compositionally biased region" description="Basic and acidic residues" evidence="3">
    <location>
        <begin position="1182"/>
        <end position="1194"/>
    </location>
</feature>
<feature type="region of interest" description="Disordered" evidence="3">
    <location>
        <begin position="473"/>
        <end position="508"/>
    </location>
</feature>
<dbReference type="CDD" id="cd17574">
    <property type="entry name" value="REC_OmpR"/>
    <property type="match status" value="1"/>
</dbReference>
<dbReference type="CDD" id="cd17546">
    <property type="entry name" value="REC_hyHK_CKI1_RcsC-like"/>
    <property type="match status" value="1"/>
</dbReference>
<sequence>MSVAGENEAAAARDGSKKREEDAAAPSTTTETGEPPPSQSHELPETLPPVLEDFLSRYPHPAFALRASSLFDALVLRSNPFAPAPRDALSISQSHSNSNSSGESKGQAASAVHPAEDRTETGTGDGATSKPAKPARLSSREQYEGMISEEELLERRQDEEDEARNRDQAESELAAGQGRSRSGSAVNSSLSPSIVNSPPPSTVSTPALDERARGESHSGRERGGESYPPSVSQAGTPTTISALSGFSSRRAADVGPRPRAHARAERVLAETFSDKAPEYGPPRAGQRKQNQPLVRSTLLEGGAQKSHDPSRTAEGAVKAMYEQREQEARAAQQEEERVARDEKEMERIRNAQDTEREAETKLGVSGHRTGNEIGARGGDANGRQSDGAGAGAATTTTEHDSSSDADAAEHARDVSSGDSVPAQQSDPTRAKAAHQPAPAPPPRRRSGPTVGLREILTPVWRNDKWRELMAIRDDAKSAPSTPDVDSAGAFDKPTREGEGDAGPSKTGDELELLGVLSRTDAQECLSMLSSVVETLLPSHPSELERQKKLPLAQLNHTVLVELNFPESSIYRHPPGSSFHHEHTASDSFARDASVAGSSLFFSPSVSAARDQRRDAASGASVSQGSPMPSISEGSAEGEVGTPPSAGSANGSASYFPRGAAAANAAGGASAIGRVLPATTMPLSVPPSNQNPAVPPPHHTVQQESRLLRPFVQIVATLYQEYDLVICTTISANIPLPVTVTGSPGAKDTETAERERTAAAERKNEKRARQKASQRREGAVYAPDIVERQRAEELEVKEPPVPTTPPAEADPVEPRKPAQAYPVEGGQATAPMSAGPAQGPDTATILSDSVSHARPGLRRQASSDETSLPPQPRRPQLDRKESSEETRMPTPRSKQDDASASGAKAPTRPPLSQRMTSSSNLSSNPSSAASTITVSAQQTLDIQPEPDHVKPLDSPSGITAELRALLSSESGRDIPSDVLQEKESRAALRRRGISHQASQREIDNVFREREWARRESRRQHKKRSRSKQERPDQAGAGGRDREGLEDLHELDETKVNQDGTPECSSSEGEEADRDGILGFDEEDDDVDLDRLRRATRTGSTSSAGSAKDREEAQAEAQLVRDQHDEDEEKLEIRRELTKEREARAEEGRRRAAAQSARAESPPSAPNSGSGTGASLPTPVADSPPRETHEDGDMARHRAASLPQPFDTDSHVSSSAINSTRGGASRLTEDPFNITGPVAPITVTPPLSYGDPFFDFLASTDCGRTILTVDWAQTCLGPIKSWTQELRSHVMATLASPFHTALWLGEESVLLYNDAYARLLGAKHPAAMGKSGAEGWAEVWDVIGPLASQVMLGKTMFFQDQTYCIYRNGMLEETYMTWAYVTLRDGQGRIMGYTNPSFETTARVIAERRLGTLRELSQLTQLSRTSKDFCSKTLRALSSNPLDIPFAILYTCETLSLAPTGRTKGSMSTDSSSVPTRPRSSEDPSTSRSAGDTSATNSPSTARIRLTLQGTIGVPKGHPSAPDEVLCLVDAVESQDLPDRSSASSASSLNGTHSSATTDETASSTVWPLVEALQTRKPVFISDLGKRSEGFLQRGWPDPVRRAVVIPVLVEGSDMPKAVLIVGLNPRRPFNQVFSVFLNLISRTLSTGLLGIEVAEEQARKSKELADLNDARQAFFANISHELRTPLTLILGPLEDVLGSGASEIIDGDRDKLQTVLRNAHRLHAMVNTLLDFSRLESGRMNAKFRPTRLGPRVAELADLFRSAIERGGIEYTVDVGEDKWADKRPFYLADEMVEKVVFNVIGNAFKYTQAGSVRVKVRFTPTEGTISIIDTGVGIKEDDLSKIWERFHRSDSSARSFEGTGIGLSLVLELVKAMGGTISVDSEYQKGSTFTIKLPRGKDHLAPEVVEEQAYESISLPPRAAQTLSIINDAASWRTQTNDENEKGSLAVARAEAVKDRQSLARRPSDPDEMPSVFNLEKASTVCLIVDDNAQLRSFIGEILAKTFTVVEAANGKEALDYALNNPVSIVLTDLAMPVMNGRELLAALRNNPTTSLIPVIFLSAQAGAEARVDALLLGADDYVTKPFQARELLARTNTHLQIGKMRTELERRVTERTAALIESETKYRQLADQHQTLALVSPVGIFQTDSKGHIIFANPRYYDISGHPHDVSHDEWEADILPEDRPKVKELWADAIKTWKPDRGVMTCEYRYQHRGNWVQMEIRSFEKGCIGSITDISHQKEVEASHVKVVEQRAADAEENRRQTEMFLDMSSHELRNPLSGVWQNAEVVAASLEKFTEWLDELKTVPSLDEEVVKEMHDEMVENLEAIESIQICASHQTRIADDILNVSKLNMGLLSINVAPFDIVAAIREVVRTFGTSAQQQEIQLRVDRGESLDRLDVDFIVADAGRLKQVTYNFLTNALKYTATSATKQVTVHIDVYDSAPPEPSNAMRIASPGQSFEPPPANPRSDQYGGSGLGLYVSKKLIELHRGFIEVASEPGSGSTFRFAVPASKAPRPPVEPSLLAPGPGLTAKRLKRPMSSSGRVASLNSASNTGSSTPRAGSSTSFNSDSAAELPALRVLIVEDNLINQKVMIRQLKQQGLEVSVANDGQQALDMLQEDAEKIESASSTSDGNRVPPFHGISVVLMDIEMPVMDGLTAIRELRRREKAGEMPHHYPVCAVTGNARDAQKSECLEAGFDDVTIKPYKIGEVLQQISTLTGYPLPAPK</sequence>
<feature type="region of interest" description="Disordered" evidence="3">
    <location>
        <begin position="611"/>
        <end position="650"/>
    </location>
</feature>
<feature type="compositionally biased region" description="Polar residues" evidence="3">
    <location>
        <begin position="229"/>
        <end position="247"/>
    </location>
</feature>
<feature type="compositionally biased region" description="Basic residues" evidence="3">
    <location>
        <begin position="1014"/>
        <end position="1024"/>
    </location>
</feature>
<dbReference type="PROSITE" id="PS50110">
    <property type="entry name" value="RESPONSE_REGULATORY"/>
    <property type="match status" value="2"/>
</dbReference>
<organism evidence="6 7">
    <name type="scientific">Rhodotorula mucilaginosa</name>
    <name type="common">Yeast</name>
    <name type="synonym">Rhodotorula rubra</name>
    <dbReference type="NCBI Taxonomy" id="5537"/>
    <lineage>
        <taxon>Eukaryota</taxon>
        <taxon>Fungi</taxon>
        <taxon>Dikarya</taxon>
        <taxon>Basidiomycota</taxon>
        <taxon>Pucciniomycotina</taxon>
        <taxon>Microbotryomycetes</taxon>
        <taxon>Sporidiobolales</taxon>
        <taxon>Sporidiobolaceae</taxon>
        <taxon>Rhodotorula</taxon>
    </lineage>
</organism>
<dbReference type="SUPFAM" id="SSF47384">
    <property type="entry name" value="Homodimeric domain of signal transducing histidine kinase"/>
    <property type="match status" value="2"/>
</dbReference>
<evidence type="ECO:0000259" key="5">
    <source>
        <dbReference type="PROSITE" id="PS50110"/>
    </source>
</evidence>
<comment type="caution">
    <text evidence="6">The sequence shown here is derived from an EMBL/GenBank/DDBJ whole genome shotgun (WGS) entry which is preliminary data.</text>
</comment>
<feature type="compositionally biased region" description="Basic and acidic residues" evidence="3">
    <location>
        <begin position="1129"/>
        <end position="1148"/>
    </location>
</feature>
<feature type="region of interest" description="Disordered" evidence="3">
    <location>
        <begin position="2443"/>
        <end position="2470"/>
    </location>
</feature>
<dbReference type="SUPFAM" id="SSF52172">
    <property type="entry name" value="CheY-like"/>
    <property type="match status" value="2"/>
</dbReference>
<dbReference type="CDD" id="cd00082">
    <property type="entry name" value="HisKA"/>
    <property type="match status" value="2"/>
</dbReference>
<evidence type="ECO:0000256" key="3">
    <source>
        <dbReference type="SAM" id="MobiDB-lite"/>
    </source>
</evidence>
<feature type="region of interest" description="Disordered" evidence="3">
    <location>
        <begin position="738"/>
        <end position="1229"/>
    </location>
</feature>
<dbReference type="InterPro" id="IPR036097">
    <property type="entry name" value="HisK_dim/P_sf"/>
</dbReference>
<feature type="compositionally biased region" description="Basic and acidic residues" evidence="3">
    <location>
        <begin position="969"/>
        <end position="985"/>
    </location>
</feature>
<dbReference type="InterPro" id="IPR001789">
    <property type="entry name" value="Sig_transdc_resp-reg_receiver"/>
</dbReference>
<evidence type="ECO:0000256" key="1">
    <source>
        <dbReference type="ARBA" id="ARBA00022553"/>
    </source>
</evidence>
<feature type="region of interest" description="Disordered" evidence="3">
    <location>
        <begin position="1"/>
        <end position="48"/>
    </location>
</feature>
<feature type="compositionally biased region" description="Basic and acidic residues" evidence="3">
    <location>
        <begin position="397"/>
        <end position="415"/>
    </location>
</feature>
<dbReference type="EMBL" id="PUHQ01000039">
    <property type="protein sequence ID" value="KAG0660923.1"/>
    <property type="molecule type" value="Genomic_DNA"/>
</dbReference>
<dbReference type="PRINTS" id="PR00344">
    <property type="entry name" value="BCTRLSENSOR"/>
</dbReference>
<dbReference type="SMART" id="SM00091">
    <property type="entry name" value="PAS"/>
    <property type="match status" value="1"/>
</dbReference>
<dbReference type="Gene3D" id="3.30.450.20">
    <property type="entry name" value="PAS domain"/>
    <property type="match status" value="2"/>
</dbReference>
<feature type="compositionally biased region" description="Basic and acidic residues" evidence="3">
    <location>
        <begin position="874"/>
        <end position="896"/>
    </location>
</feature>
<dbReference type="CDD" id="cd00130">
    <property type="entry name" value="PAS"/>
    <property type="match status" value="1"/>
</dbReference>
<dbReference type="SUPFAM" id="SSF55785">
    <property type="entry name" value="PYP-like sensor domain (PAS domain)"/>
    <property type="match status" value="1"/>
</dbReference>
<dbReference type="InterPro" id="IPR004358">
    <property type="entry name" value="Sig_transdc_His_kin-like_C"/>
</dbReference>
<feature type="compositionally biased region" description="Polar residues" evidence="3">
    <location>
        <begin position="1481"/>
        <end position="1499"/>
    </location>
</feature>
<feature type="compositionally biased region" description="Polar residues" evidence="3">
    <location>
        <begin position="1209"/>
        <end position="1220"/>
    </location>
</feature>
<feature type="compositionally biased region" description="Basic and acidic residues" evidence="3">
    <location>
        <begin position="153"/>
        <end position="169"/>
    </location>
</feature>
<feature type="region of interest" description="Disordered" evidence="3">
    <location>
        <begin position="1458"/>
        <end position="1501"/>
    </location>
</feature>
<dbReference type="InterPro" id="IPR003661">
    <property type="entry name" value="HisK_dim/P_dom"/>
</dbReference>
<feature type="region of interest" description="Disordered" evidence="3">
    <location>
        <begin position="81"/>
        <end position="455"/>
    </location>
</feature>
<feature type="region of interest" description="Disordered" evidence="3">
    <location>
        <begin position="1536"/>
        <end position="1561"/>
    </location>
</feature>
<evidence type="ECO:0000313" key="7">
    <source>
        <dbReference type="Proteomes" id="UP000777482"/>
    </source>
</evidence>
<accession>A0A9P6W366</accession>
<feature type="compositionally biased region" description="Low complexity" evidence="3">
    <location>
        <begin position="1151"/>
        <end position="1160"/>
    </location>
</feature>
<feature type="domain" description="Response regulatory" evidence="5">
    <location>
        <begin position="1981"/>
        <end position="2096"/>
    </location>
</feature>
<dbReference type="InterPro" id="IPR003594">
    <property type="entry name" value="HATPase_dom"/>
</dbReference>
<dbReference type="SMART" id="SM00388">
    <property type="entry name" value="HisKA"/>
    <property type="match status" value="2"/>
</dbReference>
<feature type="compositionally biased region" description="Polar residues" evidence="3">
    <location>
        <begin position="1461"/>
        <end position="1473"/>
    </location>
</feature>
<dbReference type="Gene3D" id="1.10.287.130">
    <property type="match status" value="2"/>
</dbReference>
<feature type="domain" description="Response regulatory" evidence="5">
    <location>
        <begin position="2576"/>
        <end position="2716"/>
    </location>
</feature>
<dbReference type="Pfam" id="PF00072">
    <property type="entry name" value="Response_reg"/>
    <property type="match status" value="2"/>
</dbReference>
<feature type="compositionally biased region" description="Basic and acidic residues" evidence="3">
    <location>
        <begin position="1105"/>
        <end position="1122"/>
    </location>
</feature>
<dbReference type="Pfam" id="PF02518">
    <property type="entry name" value="HATPase_c"/>
    <property type="match status" value="2"/>
</dbReference>
<keyword evidence="7" id="KW-1185">Reference proteome</keyword>
<dbReference type="OrthoDB" id="60033at2759"/>
<keyword evidence="1 2" id="KW-0597">Phosphoprotein</keyword>
<dbReference type="PROSITE" id="PS50109">
    <property type="entry name" value="HIS_KIN"/>
    <property type="match status" value="2"/>
</dbReference>
<dbReference type="InterPro" id="IPR036890">
    <property type="entry name" value="HATPase_C_sf"/>
</dbReference>
<dbReference type="SMART" id="SM00387">
    <property type="entry name" value="HATPase_c"/>
    <property type="match status" value="2"/>
</dbReference>
<reference evidence="6 7" key="1">
    <citation type="submission" date="2020-11" db="EMBL/GenBank/DDBJ databases">
        <title>Kefir isolates.</title>
        <authorList>
            <person name="Marcisauskas S."/>
            <person name="Kim Y."/>
            <person name="Blasche S."/>
        </authorList>
    </citation>
    <scope>NUCLEOTIDE SEQUENCE [LARGE SCALE GENOMIC DNA]</scope>
    <source>
        <strain evidence="6 7">KR</strain>
    </source>
</reference>
<name>A0A9P6W366_RHOMI</name>
<dbReference type="Gene3D" id="3.40.50.2300">
    <property type="match status" value="2"/>
</dbReference>
<dbReference type="Gene3D" id="3.30.565.10">
    <property type="entry name" value="Histidine kinase-like ATPase, C-terminal domain"/>
    <property type="match status" value="2"/>
</dbReference>
<feature type="compositionally biased region" description="Basic and acidic residues" evidence="3">
    <location>
        <begin position="208"/>
        <end position="224"/>
    </location>
</feature>
<feature type="compositionally biased region" description="Low complexity" evidence="3">
    <location>
        <begin position="1095"/>
        <end position="1104"/>
    </location>
</feature>
<feature type="compositionally biased region" description="Basic and acidic residues" evidence="3">
    <location>
        <begin position="997"/>
        <end position="1013"/>
    </location>
</feature>